<proteinExistence type="inferred from homology"/>
<organism evidence="7 8">
    <name type="scientific">Sulfurimonas lithotrophica</name>
    <dbReference type="NCBI Taxonomy" id="2590022"/>
    <lineage>
        <taxon>Bacteria</taxon>
        <taxon>Pseudomonadati</taxon>
        <taxon>Campylobacterota</taxon>
        <taxon>Epsilonproteobacteria</taxon>
        <taxon>Campylobacterales</taxon>
        <taxon>Sulfurimonadaceae</taxon>
        <taxon>Sulfurimonas</taxon>
    </lineage>
</organism>
<evidence type="ECO:0000256" key="1">
    <source>
        <dbReference type="ARBA" id="ARBA00004141"/>
    </source>
</evidence>
<protein>
    <submittedName>
        <fullName evidence="7">AI-2E family transporter</fullName>
    </submittedName>
</protein>
<evidence type="ECO:0000313" key="8">
    <source>
        <dbReference type="Proteomes" id="UP000326944"/>
    </source>
</evidence>
<keyword evidence="8" id="KW-1185">Reference proteome</keyword>
<feature type="transmembrane region" description="Helical" evidence="6">
    <location>
        <begin position="293"/>
        <end position="319"/>
    </location>
</feature>
<feature type="transmembrane region" description="Helical" evidence="6">
    <location>
        <begin position="218"/>
        <end position="245"/>
    </location>
</feature>
<evidence type="ECO:0000256" key="5">
    <source>
        <dbReference type="ARBA" id="ARBA00023136"/>
    </source>
</evidence>
<dbReference type="KEGG" id="sulg:FJR48_02380"/>
<keyword evidence="3 6" id="KW-0812">Transmembrane</keyword>
<dbReference type="Pfam" id="PF01594">
    <property type="entry name" value="AI-2E_transport"/>
    <property type="match status" value="1"/>
</dbReference>
<sequence>MEKYKVGYSFIVMASVVIVLAGIKNASEIVIPILLAMFLAIILSPAYDFFRKKGLPDVVSLILVMLFFTIFLSLVASLLGSSVDEFSSNIDLYSQRLTGYFQDIKNFALSIGVKLPIDELSSISSKQIMLFATSILKSMSSVFTNGFIVLFILIFMLLESNHFIEKISYADSLSWSVNQIKEIVSKIKEYMVLKAIISVFTGFVIWIALLLIGTDYAFLLAVLAFLLNFIPNIGSIIAAVPAVLLTLVQLGAISAVLVAGIYLSVNIVIGSIVEPKVMGRGLGLSSLVVFLSLIFWGWLLGAIGMLLSIPLTIIAKIVFDANEKTKWIAILLGTGKYLKEEKS</sequence>
<reference evidence="7 8" key="1">
    <citation type="submission" date="2019-09" db="EMBL/GenBank/DDBJ databases">
        <title>Sulfurimonas gotlandica sp. nov., a chemoautotrophic and psychrotolerant epsilonproteobacterium isolated from a pelagic redoxcline, and an emended description of the genus Sulfurimonas.</title>
        <authorList>
            <person name="Wang S."/>
            <person name="Jiang L."/>
            <person name="Shao S."/>
        </authorList>
    </citation>
    <scope>NUCLEOTIDE SEQUENCE [LARGE SCALE GENOMIC DNA]</scope>
    <source>
        <strain evidence="7 8">GYSZ_1</strain>
    </source>
</reference>
<accession>A0A5P8NZ05</accession>
<dbReference type="GO" id="GO:0055085">
    <property type="term" value="P:transmembrane transport"/>
    <property type="evidence" value="ECO:0007669"/>
    <property type="project" value="TreeGrafter"/>
</dbReference>
<evidence type="ECO:0000256" key="3">
    <source>
        <dbReference type="ARBA" id="ARBA00022692"/>
    </source>
</evidence>
<dbReference type="PANTHER" id="PTHR21716">
    <property type="entry name" value="TRANSMEMBRANE PROTEIN"/>
    <property type="match status" value="1"/>
</dbReference>
<dbReference type="PANTHER" id="PTHR21716:SF64">
    <property type="entry name" value="AI-2 TRANSPORT PROTEIN TQSA"/>
    <property type="match status" value="1"/>
</dbReference>
<feature type="transmembrane region" description="Helical" evidence="6">
    <location>
        <begin position="59"/>
        <end position="79"/>
    </location>
</feature>
<feature type="transmembrane region" description="Helical" evidence="6">
    <location>
        <begin position="7"/>
        <end position="23"/>
    </location>
</feature>
<dbReference type="RefSeq" id="WP_152306577.1">
    <property type="nucleotide sequence ID" value="NZ_CP043617.1"/>
</dbReference>
<keyword evidence="4 6" id="KW-1133">Transmembrane helix</keyword>
<comment type="subcellular location">
    <subcellularLocation>
        <location evidence="1">Membrane</location>
        <topology evidence="1">Multi-pass membrane protein</topology>
    </subcellularLocation>
</comment>
<evidence type="ECO:0000313" key="7">
    <source>
        <dbReference type="EMBL" id="QFR48634.1"/>
    </source>
</evidence>
<comment type="similarity">
    <text evidence="2">Belongs to the autoinducer-2 exporter (AI-2E) (TC 2.A.86) family.</text>
</comment>
<feature type="transmembrane region" description="Helical" evidence="6">
    <location>
        <begin position="191"/>
        <end position="212"/>
    </location>
</feature>
<dbReference type="EMBL" id="CP043617">
    <property type="protein sequence ID" value="QFR48634.1"/>
    <property type="molecule type" value="Genomic_DNA"/>
</dbReference>
<feature type="transmembrane region" description="Helical" evidence="6">
    <location>
        <begin position="139"/>
        <end position="158"/>
    </location>
</feature>
<evidence type="ECO:0000256" key="2">
    <source>
        <dbReference type="ARBA" id="ARBA00009773"/>
    </source>
</evidence>
<dbReference type="OrthoDB" id="9799225at2"/>
<dbReference type="Proteomes" id="UP000326944">
    <property type="component" value="Chromosome"/>
</dbReference>
<evidence type="ECO:0000256" key="4">
    <source>
        <dbReference type="ARBA" id="ARBA00022989"/>
    </source>
</evidence>
<feature type="transmembrane region" description="Helical" evidence="6">
    <location>
        <begin position="29"/>
        <end position="47"/>
    </location>
</feature>
<gene>
    <name evidence="7" type="ORF">FJR48_02380</name>
</gene>
<feature type="transmembrane region" description="Helical" evidence="6">
    <location>
        <begin position="252"/>
        <end position="273"/>
    </location>
</feature>
<evidence type="ECO:0000256" key="6">
    <source>
        <dbReference type="SAM" id="Phobius"/>
    </source>
</evidence>
<dbReference type="InterPro" id="IPR002549">
    <property type="entry name" value="AI-2E-like"/>
</dbReference>
<dbReference type="AlphaFoldDB" id="A0A5P8NZ05"/>
<name>A0A5P8NZ05_9BACT</name>
<dbReference type="GO" id="GO:0016020">
    <property type="term" value="C:membrane"/>
    <property type="evidence" value="ECO:0007669"/>
    <property type="project" value="UniProtKB-SubCell"/>
</dbReference>
<keyword evidence="5 6" id="KW-0472">Membrane</keyword>